<dbReference type="InterPro" id="IPR052939">
    <property type="entry name" value="23S_rRNA_MeTrnsfrase_RlmA"/>
</dbReference>
<gene>
    <name evidence="1" type="ORF">S01H1_58514</name>
</gene>
<accession>X0WAG0</accession>
<proteinExistence type="predicted"/>
<evidence type="ECO:0000313" key="1">
    <source>
        <dbReference type="EMBL" id="GAG20207.1"/>
    </source>
</evidence>
<reference evidence="1" key="1">
    <citation type="journal article" date="2014" name="Front. Microbiol.">
        <title>High frequency of phylogenetically diverse reductive dehalogenase-homologous genes in deep subseafloor sedimentary metagenomes.</title>
        <authorList>
            <person name="Kawai M."/>
            <person name="Futagami T."/>
            <person name="Toyoda A."/>
            <person name="Takaki Y."/>
            <person name="Nishi S."/>
            <person name="Hori S."/>
            <person name="Arai W."/>
            <person name="Tsubouchi T."/>
            <person name="Morono Y."/>
            <person name="Uchiyama I."/>
            <person name="Ito T."/>
            <person name="Fujiyama A."/>
            <person name="Inagaki F."/>
            <person name="Takami H."/>
        </authorList>
    </citation>
    <scope>NUCLEOTIDE SEQUENCE</scope>
    <source>
        <strain evidence="1">Expedition CK06-06</strain>
    </source>
</reference>
<dbReference type="PANTHER" id="PTHR43460:SF1">
    <property type="entry name" value="METHYLTRANSFERASE TYPE 11 DOMAIN-CONTAINING PROTEIN"/>
    <property type="match status" value="1"/>
</dbReference>
<feature type="non-terminal residue" evidence="1">
    <location>
        <position position="1"/>
    </location>
</feature>
<organism evidence="1">
    <name type="scientific">marine sediment metagenome</name>
    <dbReference type="NCBI Taxonomy" id="412755"/>
    <lineage>
        <taxon>unclassified sequences</taxon>
        <taxon>metagenomes</taxon>
        <taxon>ecological metagenomes</taxon>
    </lineage>
</organism>
<name>X0WAG0_9ZZZZ</name>
<sequence>TKWPDRLPNIVAKELKQCGMIIKRLESWEGKVIFKDVGALVFILKAVPWTVDDFTVNKYRKVLKRLKKRIDRDGSLVFTDRKYLIVAKKRG</sequence>
<dbReference type="PANTHER" id="PTHR43460">
    <property type="entry name" value="METHYLTRANSFERASE"/>
    <property type="match status" value="1"/>
</dbReference>
<protein>
    <recommendedName>
        <fullName evidence="2">Methyltransferase type 11 domain-containing protein</fullName>
    </recommendedName>
</protein>
<evidence type="ECO:0008006" key="2">
    <source>
        <dbReference type="Google" id="ProtNLM"/>
    </source>
</evidence>
<comment type="caution">
    <text evidence="1">The sequence shown here is derived from an EMBL/GenBank/DDBJ whole genome shotgun (WGS) entry which is preliminary data.</text>
</comment>
<dbReference type="EMBL" id="BARS01038227">
    <property type="protein sequence ID" value="GAG20207.1"/>
    <property type="molecule type" value="Genomic_DNA"/>
</dbReference>
<dbReference type="AlphaFoldDB" id="X0WAG0"/>